<protein>
    <recommendedName>
        <fullName evidence="3">SppA protein</fullName>
    </recommendedName>
</protein>
<name>A0AA46NTV2_9GAMM</name>
<dbReference type="SUPFAM" id="SSF52096">
    <property type="entry name" value="ClpP/crotonase"/>
    <property type="match status" value="1"/>
</dbReference>
<reference evidence="1" key="1">
    <citation type="journal article" date="2022" name="J Glob Antimicrob Resist">
        <title>Comparative analysis of IMP-4- and OXA-58-containing plasmids of three carbapenemase-producing Acinetobacter ursingii strains in the Netherlands.</title>
        <authorList>
            <person name="Hendrickx A.P.A."/>
            <person name="Schade R.P."/>
            <person name="Landman F."/>
            <person name="Bosch T."/>
            <person name="Schouls L.M."/>
            <person name="van Dijk K."/>
        </authorList>
    </citation>
    <scope>NUCLEOTIDE SEQUENCE</scope>
    <source>
        <strain evidence="1">RIVM_C010761</strain>
    </source>
</reference>
<dbReference type="PANTHER" id="PTHR35984:SF1">
    <property type="entry name" value="PERIPLASMIC SERINE PROTEASE"/>
    <property type="match status" value="1"/>
</dbReference>
<dbReference type="Proteomes" id="UP001164081">
    <property type="component" value="Chromosome"/>
</dbReference>
<evidence type="ECO:0000313" key="1">
    <source>
        <dbReference type="EMBL" id="UYF75937.1"/>
    </source>
</evidence>
<sequence length="328" mass="36170">MTSIAIQKKIDRVKKEFIQENSFSVEDIDSTDSTDSTDSNDSNDSNDLVDQIIYMGEISFDGYNEITKICDQLKLLGNKKAKLYLCTYGGNPHAGFRIGRALQHHYENGFEVIIVNDCKSAGTLICLGASSIVLADKGELGPLDIQLSKSTELFERTSGLDLPQSVSALTQNVKSMLKDLLIEMRMGGQLSTKIASEMATNVTTGVFAPIFAQIDPLRLGELHRATMIAFEYGRRLAEKSQNLKEGALVKLISAYPAHSFVIDRKEAKQLFKNVSKPTANEVEFIKTLDKMATDHLSSNNPVICFSLNKPIDVSDDTDKLEAVSNENC</sequence>
<dbReference type="InterPro" id="IPR002825">
    <property type="entry name" value="Pept_S49_ser-pept_pro"/>
</dbReference>
<organism evidence="1 2">
    <name type="scientific">Acinetobacter ursingii</name>
    <dbReference type="NCBI Taxonomy" id="108980"/>
    <lineage>
        <taxon>Bacteria</taxon>
        <taxon>Pseudomonadati</taxon>
        <taxon>Pseudomonadota</taxon>
        <taxon>Gammaproteobacteria</taxon>
        <taxon>Moraxellales</taxon>
        <taxon>Moraxellaceae</taxon>
        <taxon>Acinetobacter</taxon>
    </lineage>
</organism>
<evidence type="ECO:0008006" key="3">
    <source>
        <dbReference type="Google" id="ProtNLM"/>
    </source>
</evidence>
<dbReference type="PANTHER" id="PTHR35984">
    <property type="entry name" value="PERIPLASMIC SERINE PROTEASE"/>
    <property type="match status" value="1"/>
</dbReference>
<dbReference type="RefSeq" id="WP_263503676.1">
    <property type="nucleotide sequence ID" value="NZ_CP089044.1"/>
</dbReference>
<dbReference type="InterPro" id="IPR029045">
    <property type="entry name" value="ClpP/crotonase-like_dom_sf"/>
</dbReference>
<gene>
    <name evidence="1" type="ORF">LSO58_03235</name>
</gene>
<dbReference type="GO" id="GO:0016020">
    <property type="term" value="C:membrane"/>
    <property type="evidence" value="ECO:0007669"/>
    <property type="project" value="InterPro"/>
</dbReference>
<accession>A0AA46NTV2</accession>
<proteinExistence type="predicted"/>
<evidence type="ECO:0000313" key="2">
    <source>
        <dbReference type="Proteomes" id="UP001164081"/>
    </source>
</evidence>
<dbReference type="AlphaFoldDB" id="A0AA46NTV2"/>
<dbReference type="EMBL" id="CP089044">
    <property type="protein sequence ID" value="UYF75937.1"/>
    <property type="molecule type" value="Genomic_DNA"/>
</dbReference>
<dbReference type="Gene3D" id="3.90.226.10">
    <property type="entry name" value="2-enoyl-CoA Hydratase, Chain A, domain 1"/>
    <property type="match status" value="1"/>
</dbReference>